<dbReference type="InterPro" id="IPR055378">
    <property type="entry name" value="GH3_C"/>
</dbReference>
<reference evidence="3" key="1">
    <citation type="submission" date="2023-05" db="EMBL/GenBank/DDBJ databases">
        <authorList>
            <person name="Zhang X."/>
        </authorList>
    </citation>
    <scope>NUCLEOTIDE SEQUENCE</scope>
    <source>
        <strain evidence="3">YF14B1</strain>
    </source>
</reference>
<evidence type="ECO:0000259" key="2">
    <source>
        <dbReference type="Pfam" id="PF23572"/>
    </source>
</evidence>
<dbReference type="Pfam" id="PF23571">
    <property type="entry name" value="GH3_M"/>
    <property type="match status" value="1"/>
</dbReference>
<proteinExistence type="predicted"/>
<feature type="domain" description="GH3 middle" evidence="1">
    <location>
        <begin position="296"/>
        <end position="360"/>
    </location>
</feature>
<comment type="caution">
    <text evidence="3">The sequence shown here is derived from an EMBL/GenBank/DDBJ whole genome shotgun (WGS) entry which is preliminary data.</text>
</comment>
<dbReference type="EMBL" id="JASJOS010000009">
    <property type="protein sequence ID" value="MDJ1482992.1"/>
    <property type="molecule type" value="Genomic_DNA"/>
</dbReference>
<dbReference type="PANTHER" id="PTHR31901">
    <property type="entry name" value="GH3 DOMAIN-CONTAINING PROTEIN"/>
    <property type="match status" value="1"/>
</dbReference>
<gene>
    <name evidence="3" type="ORF">QNI16_20990</name>
</gene>
<accession>A0AAE3QPA9</accession>
<sequence length="519" mass="58939">MPVIGALLKKLIEFSDTFVNEGSPAEAQEKVLRALLEKAKDTAFGQHYQFEGILASPSVKEAFAATVPFHNYDKMHSEWWHQVLAGETDITWPGKPHYFALSSGTTSHSKHIPVTDEMLASIRTSAIRQIMSLSEFNLPPSFFEKQIMMLGSSTHLKEKEDHKEGEISGISASNIPFWFRSYYKPGIEISSIDDWDTRIEQIAQHAKEWDIGSLSGIPAWIELMLKRVIEYHKVDTIHDIWPNLMVYASGGVALGPYKSSLDKLFGRPMIYTDTYLASEGFLAFQPRPDTESMRPVFDNGIYFEFVPFEENIIQEDGGLDPSAKAIPIEEVQEGIDYVLLISTVAGAWRYMIGDTVRFTDKSRYEFIISGRTKFFLNAVGCQLSVNQMEQGIQELNQHFSMDITEFTVAEVRRDGQFIHQWYVGANTVIDNEQIAAYLDHTLCEINKNYAVARSRALKDVKVTVIPTQLFHDWNAATKKLGGQTKVPRVMKEQQFNEWEEFVKSHSEEVTNAMTSSGDR</sequence>
<protein>
    <submittedName>
        <fullName evidence="3">GH3 auxin-responsive promoter family protein</fullName>
    </submittedName>
</protein>
<organism evidence="3 4">
    <name type="scientific">Xanthocytophaga flava</name>
    <dbReference type="NCBI Taxonomy" id="3048013"/>
    <lineage>
        <taxon>Bacteria</taxon>
        <taxon>Pseudomonadati</taxon>
        <taxon>Bacteroidota</taxon>
        <taxon>Cytophagia</taxon>
        <taxon>Cytophagales</taxon>
        <taxon>Rhodocytophagaceae</taxon>
        <taxon>Xanthocytophaga</taxon>
    </lineage>
</organism>
<evidence type="ECO:0000313" key="3">
    <source>
        <dbReference type="EMBL" id="MDJ1482992.1"/>
    </source>
</evidence>
<evidence type="ECO:0000259" key="1">
    <source>
        <dbReference type="Pfam" id="PF23571"/>
    </source>
</evidence>
<dbReference type="InterPro" id="IPR055377">
    <property type="entry name" value="GH3_M"/>
</dbReference>
<dbReference type="PANTHER" id="PTHR31901:SF9">
    <property type="entry name" value="GH3 DOMAIN-CONTAINING PROTEIN"/>
    <property type="match status" value="1"/>
</dbReference>
<dbReference type="Pfam" id="PF03321">
    <property type="entry name" value="GH3"/>
    <property type="match status" value="1"/>
</dbReference>
<dbReference type="Proteomes" id="UP001241110">
    <property type="component" value="Unassembled WGS sequence"/>
</dbReference>
<dbReference type="InterPro" id="IPR004993">
    <property type="entry name" value="GH3"/>
</dbReference>
<name>A0AAE3QPA9_9BACT</name>
<feature type="domain" description="GH3 C-terminal" evidence="2">
    <location>
        <begin position="387"/>
        <end position="493"/>
    </location>
</feature>
<dbReference type="AlphaFoldDB" id="A0AAE3QPA9"/>
<dbReference type="Pfam" id="PF23572">
    <property type="entry name" value="GH3_C"/>
    <property type="match status" value="1"/>
</dbReference>
<dbReference type="GO" id="GO:0016881">
    <property type="term" value="F:acid-amino acid ligase activity"/>
    <property type="evidence" value="ECO:0007669"/>
    <property type="project" value="TreeGrafter"/>
</dbReference>
<dbReference type="GO" id="GO:0005737">
    <property type="term" value="C:cytoplasm"/>
    <property type="evidence" value="ECO:0007669"/>
    <property type="project" value="TreeGrafter"/>
</dbReference>
<evidence type="ECO:0000313" key="4">
    <source>
        <dbReference type="Proteomes" id="UP001241110"/>
    </source>
</evidence>
<dbReference type="RefSeq" id="WP_313982446.1">
    <property type="nucleotide sequence ID" value="NZ_JASJOS010000009.1"/>
</dbReference>